<accession>A0ACB7ZHR8</accession>
<keyword evidence="2" id="KW-1185">Reference proteome</keyword>
<proteinExistence type="predicted"/>
<gene>
    <name evidence="1" type="ORF">Vadar_008272</name>
</gene>
<dbReference type="Proteomes" id="UP000828048">
    <property type="component" value="Chromosome 9"/>
</dbReference>
<evidence type="ECO:0000313" key="2">
    <source>
        <dbReference type="Proteomes" id="UP000828048"/>
    </source>
</evidence>
<reference evidence="1 2" key="1">
    <citation type="journal article" date="2021" name="Hortic Res">
        <title>High-quality reference genome and annotation aids understanding of berry development for evergreen blueberry (Vaccinium darrowii).</title>
        <authorList>
            <person name="Yu J."/>
            <person name="Hulse-Kemp A.M."/>
            <person name="Babiker E."/>
            <person name="Staton M."/>
        </authorList>
    </citation>
    <scope>NUCLEOTIDE SEQUENCE [LARGE SCALE GENOMIC DNA]</scope>
    <source>
        <strain evidence="2">cv. NJ 8807/NJ 8810</strain>
        <tissue evidence="1">Young leaf</tissue>
    </source>
</reference>
<evidence type="ECO:0000313" key="1">
    <source>
        <dbReference type="EMBL" id="KAH7865562.1"/>
    </source>
</evidence>
<dbReference type="EMBL" id="CM037159">
    <property type="protein sequence ID" value="KAH7865562.1"/>
    <property type="molecule type" value="Genomic_DNA"/>
</dbReference>
<comment type="caution">
    <text evidence="1">The sequence shown here is derived from an EMBL/GenBank/DDBJ whole genome shotgun (WGS) entry which is preliminary data.</text>
</comment>
<sequence length="593" mass="67562">MVGNRRHSVKETIFDESYKSQNRKWKDRNVTLFIGNLPEDMDAEWLFQLFTPAGKVVDTFIPYKRSYFDNARYGFVRFTSMEEGLNAISLINGMHIRGHKILVKFARFSNSNFGDFNKKMKMPPAHDPKLQWRPKNPISHESNNVKKILKPIKVVDVGNEWLRRSVVAKLAQDRSMALFSEYLCNLGHANIEVKPMGKKGGEMHFDSNDFVAETSSNRVEGVEESLEVKTSPPKTVVNNLALIALNDRNLASFIDPAIVAGVDSSKQLLQLDLDDGKANAVNGNVMVSKADQKNLDDAKSNGMNYAEKVQDAEVVDESPEANKDEVETNLQMVVYNPPCKSWKCVLQRQNMLGNLMIGSPNIMPLFPIEEQNSNRNSSINSATDVESSKIVSSKANNQLIDNQEEDQLSSWSEDCIKVIEDSWRINQNHRRNAMRLCMKLKELKAILKTWAKDVLGNTQKRLEEVELELHKLDIQAEEGNSSESIVALKKTLKEELWKLNRAIESMWLQKSRINWQLLGDKNTKFFHFMASARQRKNLLSSLSVNGTLTEDPDQIKLAIFSHFQNLFVEFVAMRPSILEKTWVDQLILLLATN</sequence>
<protein>
    <submittedName>
        <fullName evidence="1">Uncharacterized protein</fullName>
    </submittedName>
</protein>
<name>A0ACB7ZHR8_9ERIC</name>
<organism evidence="1 2">
    <name type="scientific">Vaccinium darrowii</name>
    <dbReference type="NCBI Taxonomy" id="229202"/>
    <lineage>
        <taxon>Eukaryota</taxon>
        <taxon>Viridiplantae</taxon>
        <taxon>Streptophyta</taxon>
        <taxon>Embryophyta</taxon>
        <taxon>Tracheophyta</taxon>
        <taxon>Spermatophyta</taxon>
        <taxon>Magnoliopsida</taxon>
        <taxon>eudicotyledons</taxon>
        <taxon>Gunneridae</taxon>
        <taxon>Pentapetalae</taxon>
        <taxon>asterids</taxon>
        <taxon>Ericales</taxon>
        <taxon>Ericaceae</taxon>
        <taxon>Vaccinioideae</taxon>
        <taxon>Vaccinieae</taxon>
        <taxon>Vaccinium</taxon>
    </lineage>
</organism>